<feature type="compositionally biased region" description="Low complexity" evidence="1">
    <location>
        <begin position="2311"/>
        <end position="2334"/>
    </location>
</feature>
<accession>A0ABN9PAU5</accession>
<organism evidence="4 5">
    <name type="scientific">Prorocentrum cordatum</name>
    <dbReference type="NCBI Taxonomy" id="2364126"/>
    <lineage>
        <taxon>Eukaryota</taxon>
        <taxon>Sar</taxon>
        <taxon>Alveolata</taxon>
        <taxon>Dinophyceae</taxon>
        <taxon>Prorocentrales</taxon>
        <taxon>Prorocentraceae</taxon>
        <taxon>Prorocentrum</taxon>
    </lineage>
</organism>
<feature type="domain" description="Helitron helicase-like" evidence="2">
    <location>
        <begin position="730"/>
        <end position="912"/>
    </location>
</feature>
<evidence type="ECO:0000313" key="4">
    <source>
        <dbReference type="EMBL" id="CAK0788230.1"/>
    </source>
</evidence>
<dbReference type="Pfam" id="PF14214">
    <property type="entry name" value="Helitron_like_N"/>
    <property type="match status" value="1"/>
</dbReference>
<evidence type="ECO:0008006" key="6">
    <source>
        <dbReference type="Google" id="ProtNLM"/>
    </source>
</evidence>
<dbReference type="InterPro" id="IPR025476">
    <property type="entry name" value="Helitron_helicase-like"/>
</dbReference>
<evidence type="ECO:0000259" key="3">
    <source>
        <dbReference type="Pfam" id="PF20209"/>
    </source>
</evidence>
<keyword evidence="5" id="KW-1185">Reference proteome</keyword>
<reference evidence="4" key="1">
    <citation type="submission" date="2023-10" db="EMBL/GenBank/DDBJ databases">
        <authorList>
            <person name="Chen Y."/>
            <person name="Shah S."/>
            <person name="Dougan E. K."/>
            <person name="Thang M."/>
            <person name="Chan C."/>
        </authorList>
    </citation>
    <scope>NUCLEOTIDE SEQUENCE [LARGE SCALE GENOMIC DNA]</scope>
</reference>
<comment type="caution">
    <text evidence="4">The sequence shown here is derived from an EMBL/GenBank/DDBJ whole genome shotgun (WGS) entry which is preliminary data.</text>
</comment>
<evidence type="ECO:0000313" key="5">
    <source>
        <dbReference type="Proteomes" id="UP001189429"/>
    </source>
</evidence>
<protein>
    <recommendedName>
        <fullName evidence="6">DNA helicase</fullName>
    </recommendedName>
</protein>
<feature type="non-terminal residue" evidence="4">
    <location>
        <position position="2596"/>
    </location>
</feature>
<dbReference type="Pfam" id="PF20209">
    <property type="entry name" value="DUF6570"/>
    <property type="match status" value="1"/>
</dbReference>
<feature type="region of interest" description="Disordered" evidence="1">
    <location>
        <begin position="2184"/>
        <end position="2334"/>
    </location>
</feature>
<dbReference type="Proteomes" id="UP001189429">
    <property type="component" value="Unassembled WGS sequence"/>
</dbReference>
<feature type="region of interest" description="Disordered" evidence="1">
    <location>
        <begin position="1500"/>
        <end position="1549"/>
    </location>
</feature>
<evidence type="ECO:0000259" key="2">
    <source>
        <dbReference type="Pfam" id="PF14214"/>
    </source>
</evidence>
<proteinExistence type="predicted"/>
<gene>
    <name evidence="4" type="ORF">PCOR1329_LOCUS169</name>
</gene>
<dbReference type="EMBL" id="CAUYUJ010000011">
    <property type="protein sequence ID" value="CAK0788230.1"/>
    <property type="molecule type" value="Genomic_DNA"/>
</dbReference>
<sequence length="2596" mass="285961">MLAKLVQVESESYMDSLPPAQSWTGTKPALRLLLQKNRSQDALPACSATPDYLHPECCRLCLVHVRAEDLPAHLAEMHRDVLDPACDVLDSYRNVIPQRSLTAWPTPISPQIVRARLAAFKAELTDANFTMAPCAVCAWDKRRCKLQTTYLPDPSDDACPDWPQWPTDVWTAHKDAWHARLDNVFSVDRYMELIFCESEWLREAELNVAALLKGEESSLGFTTADAARSWHERVQRLAAAVRADLVADSTAAPGHPERRWLLCRPGISTSSADGKGAASGAAANMCKHCASALRELIGPRDDRRPRVRVPLAALANGMWRGADPREFVDLTYAECKVINLAKVYVSIKRAFLSKAPDAPTATSEAPTYHQKNVVAYPQSPDTALTAIGMLPAALAQTMVIQFAGGTFDDLQRHPDLQAPVLRLRAAFRWLSLNNWMFMFATRHHEIWRSGTLHAALEALLSAYASSIGSSSGVPREVLSAATAASAAKASVASGGPADCTDSGARETDPTETADDGNAAVVNGGMDDVPALRLRTRVVENFDVASRLHDEIHKLSEGHDSSARAQMKMRRNEALAKAVEAVQRMSRDSVRRELDEWAAQEKVDAPAVQIAHGDQFLSLRAENFWAACFLRLFPRGDCQETCPQRPARLPAATWAKTLLTRAETVCWRRDVEFVATLFNTFLRRDQMASVEAHVKSTASDGIAGMTPGQTTALAQLTAEGLVSSAAAAGGAANLRDLLRQQGLDPVVRNAAHRMPLALRRVRGSAEEREGFIWRFRTLRIWSGCASLFFALNPRDIRGPLTVLLAQDDATASRKFSLDMTDDKATQWMTDFNQEDPRRLHRAVAKDPLIATRVFHWTVRLVMRALFNCTGAPDELNCDGIAAKSLPGIVGHVRAHLGVAEGQMRKALHIHMLIQLVGFSHPDDLFQGDHLQNTFRRAWHYIASITFRSTEAFAHYAKDPLGHAALQQLPLLPLTKSQREKIGGVRTAASNAAQWHGRGPAACAGNVAEFAFFPTSFSSDPSVDSGEWSIKAVQEILSRTRKIGNHVCRPAVCHKGRLGKKGFCRMHYWHWARQTDAKTGKEIAKRQHGLELHARWDGTGELPILRYPPHVGLPALETTHPFHFRLNPAIMLGPQCNHDLAVLLPFCELPANDADLPNESRVAQVKAAMAEAMGDHEYYASAYSAKSQPRADGLKMTLAASLERKERAAQLAAAKDMVDDQEKARKLLHTLVAATNKRMHKGFPEMISYLLGEPIAHSSHAFAPVFFGELLAFIRATMSQTARGEPLQTDHSQPRPYATKWTPANLHIGELDYVRRGGGRRQYTAAPVTSATYDGAPLRGAPTDAEPNGEVLYKHAYYISLRVTKPWKVPILYGKLPGRPASDDLLDEWFLYALNVMVLFRPFRSLSDFASRITSTPRPHGENALQTAVVHDFRAWEVSTREVARKCTAETPPLTPEWWAHRIMDSIRNYDFASSRRQTISEAVPSNVEMPFLPPWNAARDEAAKAANDPDTLLESDDDSDDDIHPPDIPPYDEDKDHPAPAPRHRAPDPASLLCGIFPEGVEMDDVIAPAAWQRSTAAAAKYIVEFMRENSARLRAADVASSAPVLEDAVRLRPAASLAAADRQADFFKMIDAWKAETTTRPQKSTQETPDGLQCRLQKTMADGRSSAFPPVPPRTRTAVLDACVHLLRAGVLNVVDMPEINVKQARARCFGTLLGYSRWEGALACFIDEVSMVAAAQLFQAEARLKAAKSSTQAWGGLGMTFSGDFMQLPPADPTGDNRSLATDLDEVDVLNEKGEYDQEQDGDKKRSKHVETVQGLQLWRRVRKVVTLEVNARAPGPLSQLLAEMRAGNISDAMWALYTSRILSSEDTRPRDPASLFSTHPWTYIVHRHKIRVYRSMQHAKQQALRTGRRLYVVQARDEPVDPADAHKMTEQVHRDLLQRVSPKDTQDLPSLLPLYIGMRLTMCSKDCVRLGPMKGCVCTLRRIVFASGEPFQSGPVDENVVHVQFMPVSLWLQADGGDWELPAADLAADLPTCTDRRGLFQMRPTCGHLRAAWEEEHFSVRRTTYRLLPADTIIVYGAQGGTCVAVVADMKKPPSMDADTHWLACYVMLSRAISVESLFILRPATRRELSRKPPKFLLDEITRLADMETSSLDDLIRTLRDMTGDALPDDLMDHVLASDGASRQASRVASFRANRPARHQRRATALPPPSRSEEGRSVLRRTRGKTPPPTLLPRAGDTRDAGGSAAEQAKTLSALPPLKKPRLTESTAAQVPPPPIAQDSVPGMAVDAPTGHQAQSRHPAPIDDALFDAAPPTTRTPSPSATSPSMVPSSAPVRPCGECGSPECCVDNERCPYFLLSPASNSRARLQWALGATHAVSDALCTRVAKVGSSSCSTMSVHSVEFGGGGDCLFYSIAGVLARMVVAGGPPARHILKTLSSRVFLQGKDAVMRALRQLSARIYFRWTPEQVLDFVVSACMQHRAGMHEDLWVPLDVLRQCSLDCLAHVESVLAFEERSDGSAVARVAVTAARRGGRDRDESLISIPDGTARLQHLRQSIAACMAQPGNMHWGTQTDVNSLSEALDIGIFLFRNRLLAQ</sequence>
<feature type="compositionally biased region" description="Acidic residues" evidence="1">
    <location>
        <begin position="1510"/>
        <end position="1520"/>
    </location>
</feature>
<feature type="region of interest" description="Disordered" evidence="1">
    <location>
        <begin position="490"/>
        <end position="519"/>
    </location>
</feature>
<dbReference type="InterPro" id="IPR046700">
    <property type="entry name" value="DUF6570"/>
</dbReference>
<feature type="domain" description="DUF6570" evidence="3">
    <location>
        <begin position="308"/>
        <end position="435"/>
    </location>
</feature>
<name>A0ABN9PAU5_9DINO</name>
<evidence type="ECO:0000256" key="1">
    <source>
        <dbReference type="SAM" id="MobiDB-lite"/>
    </source>
</evidence>